<dbReference type="OrthoDB" id="424823at2759"/>
<dbReference type="InterPro" id="IPR013087">
    <property type="entry name" value="Znf_C2H2_type"/>
</dbReference>
<accession>A0A8S0ZFZ7</accession>
<proteinExistence type="predicted"/>
<dbReference type="InterPro" id="IPR036236">
    <property type="entry name" value="Znf_C2H2_sf"/>
</dbReference>
<dbReference type="GO" id="GO:0003677">
    <property type="term" value="F:DNA binding"/>
    <property type="evidence" value="ECO:0007669"/>
    <property type="project" value="UniProtKB-KW"/>
</dbReference>
<evidence type="ECO:0000256" key="7">
    <source>
        <dbReference type="ARBA" id="ARBA00023242"/>
    </source>
</evidence>
<dbReference type="EMBL" id="CADEBD010000289">
    <property type="protein sequence ID" value="CAB3232262.1"/>
    <property type="molecule type" value="Genomic_DNA"/>
</dbReference>
<evidence type="ECO:0000256" key="3">
    <source>
        <dbReference type="ARBA" id="ARBA00022737"/>
    </source>
</evidence>
<evidence type="ECO:0000313" key="10">
    <source>
        <dbReference type="EMBL" id="CAB3232262.1"/>
    </source>
</evidence>
<keyword evidence="3" id="KW-0677">Repeat</keyword>
<dbReference type="PANTHER" id="PTHR24392:SF31">
    <property type="entry name" value="C2H2-TYPE DOMAIN-CONTAINING PROTEIN"/>
    <property type="match status" value="1"/>
</dbReference>
<evidence type="ECO:0000256" key="4">
    <source>
        <dbReference type="ARBA" id="ARBA00022771"/>
    </source>
</evidence>
<comment type="subcellular location">
    <subcellularLocation>
        <location evidence="1">Nucleus</location>
    </subcellularLocation>
</comment>
<sequence length="312" mass="35904">MEMNLQPIVITDVNSTLNTIAIAKNNNVPFGTYTMHSHLIDHDYIYQRPKPSSHAKKRKRRLKITDIKAIYNCLVCGYRTMNRDVLQKHVCIRDLNYDLNKNLTRKLPKKYEICSKSAEKSNLRNRTESQDRGIQNKCIDCVTPKINVETLKYKCSKCSYTSQNLTNLKIHTHIHSRGALYKCTECEFSGADLKQLIKHYDDVKEMQCQCGYSTHVKQQMSMHMRSHTGEKPFSCDSSIVSQTTLLHPIAKIMKHQMSERIAVTCRFRHRHGYIAVPCISTSRQPAAPRPYSTIYLYNMKAATPHGSTLTTS</sequence>
<evidence type="ECO:0000256" key="5">
    <source>
        <dbReference type="ARBA" id="ARBA00022833"/>
    </source>
</evidence>
<gene>
    <name evidence="10" type="ORF">APLA_LOCUS5597</name>
</gene>
<keyword evidence="4 8" id="KW-0863">Zinc-finger</keyword>
<name>A0A8S0ZFZ7_ARCPL</name>
<dbReference type="Gene3D" id="3.30.160.60">
    <property type="entry name" value="Classic Zinc Finger"/>
    <property type="match status" value="2"/>
</dbReference>
<dbReference type="AlphaFoldDB" id="A0A8S0ZFZ7"/>
<dbReference type="PANTHER" id="PTHR24392">
    <property type="entry name" value="ZINC FINGER PROTEIN"/>
    <property type="match status" value="1"/>
</dbReference>
<evidence type="ECO:0000256" key="2">
    <source>
        <dbReference type="ARBA" id="ARBA00022723"/>
    </source>
</evidence>
<evidence type="ECO:0000256" key="1">
    <source>
        <dbReference type="ARBA" id="ARBA00004123"/>
    </source>
</evidence>
<keyword evidence="6" id="KW-0238">DNA-binding</keyword>
<dbReference type="PROSITE" id="PS50157">
    <property type="entry name" value="ZINC_FINGER_C2H2_2"/>
    <property type="match status" value="2"/>
</dbReference>
<dbReference type="GO" id="GO:0005634">
    <property type="term" value="C:nucleus"/>
    <property type="evidence" value="ECO:0007669"/>
    <property type="project" value="UniProtKB-SubCell"/>
</dbReference>
<dbReference type="SUPFAM" id="SSF57667">
    <property type="entry name" value="beta-beta-alpha zinc fingers"/>
    <property type="match status" value="2"/>
</dbReference>
<reference evidence="10 11" key="1">
    <citation type="submission" date="2020-04" db="EMBL/GenBank/DDBJ databases">
        <authorList>
            <person name="Wallbank WR R."/>
            <person name="Pardo Diaz C."/>
            <person name="Kozak K."/>
            <person name="Martin S."/>
            <person name="Jiggins C."/>
            <person name="Moest M."/>
            <person name="Warren A I."/>
            <person name="Byers J.R.P. K."/>
            <person name="Montejo-Kovacevich G."/>
            <person name="Yen C E."/>
        </authorList>
    </citation>
    <scope>NUCLEOTIDE SEQUENCE [LARGE SCALE GENOMIC DNA]</scope>
</reference>
<keyword evidence="5" id="KW-0862">Zinc</keyword>
<keyword evidence="2" id="KW-0479">Metal-binding</keyword>
<feature type="domain" description="C2H2-type" evidence="9">
    <location>
        <begin position="153"/>
        <end position="176"/>
    </location>
</feature>
<evidence type="ECO:0000256" key="8">
    <source>
        <dbReference type="PROSITE-ProRule" id="PRU00042"/>
    </source>
</evidence>
<comment type="caution">
    <text evidence="10">The sequence shown here is derived from an EMBL/GenBank/DDBJ whole genome shotgun (WGS) entry which is preliminary data.</text>
</comment>
<feature type="domain" description="C2H2-type" evidence="9">
    <location>
        <begin position="206"/>
        <end position="232"/>
    </location>
</feature>
<evidence type="ECO:0000256" key="6">
    <source>
        <dbReference type="ARBA" id="ARBA00023125"/>
    </source>
</evidence>
<protein>
    <recommendedName>
        <fullName evidence="9">C2H2-type domain-containing protein</fullName>
    </recommendedName>
</protein>
<evidence type="ECO:0000259" key="9">
    <source>
        <dbReference type="PROSITE" id="PS50157"/>
    </source>
</evidence>
<organism evidence="10 11">
    <name type="scientific">Arctia plantaginis</name>
    <name type="common">Wood tiger moth</name>
    <name type="synonym">Phalaena plantaginis</name>
    <dbReference type="NCBI Taxonomy" id="874455"/>
    <lineage>
        <taxon>Eukaryota</taxon>
        <taxon>Metazoa</taxon>
        <taxon>Ecdysozoa</taxon>
        <taxon>Arthropoda</taxon>
        <taxon>Hexapoda</taxon>
        <taxon>Insecta</taxon>
        <taxon>Pterygota</taxon>
        <taxon>Neoptera</taxon>
        <taxon>Endopterygota</taxon>
        <taxon>Lepidoptera</taxon>
        <taxon>Glossata</taxon>
        <taxon>Ditrysia</taxon>
        <taxon>Noctuoidea</taxon>
        <taxon>Erebidae</taxon>
        <taxon>Arctiinae</taxon>
        <taxon>Arctia</taxon>
    </lineage>
</organism>
<evidence type="ECO:0000313" key="11">
    <source>
        <dbReference type="Proteomes" id="UP000494256"/>
    </source>
</evidence>
<dbReference type="SMART" id="SM00355">
    <property type="entry name" value="ZnF_C2H2"/>
    <property type="match status" value="4"/>
</dbReference>
<dbReference type="Proteomes" id="UP000494256">
    <property type="component" value="Unassembled WGS sequence"/>
</dbReference>
<dbReference type="GO" id="GO:0008270">
    <property type="term" value="F:zinc ion binding"/>
    <property type="evidence" value="ECO:0007669"/>
    <property type="project" value="UniProtKB-KW"/>
</dbReference>
<keyword evidence="7" id="KW-0539">Nucleus</keyword>